<keyword evidence="4 10" id="KW-0863">Zinc-finger</keyword>
<evidence type="ECO:0000256" key="6">
    <source>
        <dbReference type="ARBA" id="ARBA00023015"/>
    </source>
</evidence>
<dbReference type="SUPFAM" id="SSF57667">
    <property type="entry name" value="beta-beta-alpha zinc fingers"/>
    <property type="match status" value="2"/>
</dbReference>
<evidence type="ECO:0000256" key="10">
    <source>
        <dbReference type="PROSITE-ProRule" id="PRU00042"/>
    </source>
</evidence>
<evidence type="ECO:0000256" key="4">
    <source>
        <dbReference type="ARBA" id="ARBA00022771"/>
    </source>
</evidence>
<comment type="subcellular location">
    <subcellularLocation>
        <location evidence="1">Nucleus</location>
    </subcellularLocation>
</comment>
<keyword evidence="6" id="KW-0805">Transcription regulation</keyword>
<reference evidence="12" key="1">
    <citation type="submission" date="2017-08" db="EMBL/GenBank/DDBJ databases">
        <title>Assembly of the North American Bullfrog Genome.</title>
        <authorList>
            <person name="Warren R.L."/>
            <person name="Vandervalk B.P."/>
            <person name="Kucuk E."/>
            <person name="Birol I."/>
            <person name="Helbing C."/>
            <person name="Pandoh P."/>
            <person name="Behsaz B."/>
            <person name="Mohamadi H."/>
            <person name="Chu J."/>
            <person name="Jackman S."/>
            <person name="Hammond S.A."/>
            <person name="Veldhoen N."/>
            <person name="Kirk H."/>
            <person name="Zhao Y."/>
            <person name="Coope R."/>
            <person name="Pleasance S."/>
            <person name="Moore R."/>
            <person name="Holt R."/>
        </authorList>
    </citation>
    <scope>NUCLEOTIDE SEQUENCE</scope>
    <source>
        <strain evidence="12">Bruno</strain>
        <tissue evidence="12">Liver</tissue>
    </source>
</reference>
<proteinExistence type="predicted"/>
<name>A0A2G9RKL5_AQUCT</name>
<dbReference type="Pfam" id="PF00096">
    <property type="entry name" value="zf-C2H2"/>
    <property type="match status" value="3"/>
</dbReference>
<dbReference type="GO" id="GO:0008270">
    <property type="term" value="F:zinc ion binding"/>
    <property type="evidence" value="ECO:0007669"/>
    <property type="project" value="UniProtKB-KW"/>
</dbReference>
<evidence type="ECO:0000256" key="8">
    <source>
        <dbReference type="ARBA" id="ARBA00023163"/>
    </source>
</evidence>
<evidence type="ECO:0000256" key="9">
    <source>
        <dbReference type="ARBA" id="ARBA00023242"/>
    </source>
</evidence>
<dbReference type="PROSITE" id="PS50157">
    <property type="entry name" value="ZINC_FINGER_C2H2_2"/>
    <property type="match status" value="3"/>
</dbReference>
<evidence type="ECO:0000313" key="12">
    <source>
        <dbReference type="EMBL" id="PIO27743.1"/>
    </source>
</evidence>
<gene>
    <name evidence="12" type="ORF">AB205_0120700</name>
</gene>
<feature type="domain" description="C2H2-type" evidence="11">
    <location>
        <begin position="216"/>
        <end position="243"/>
    </location>
</feature>
<evidence type="ECO:0000256" key="3">
    <source>
        <dbReference type="ARBA" id="ARBA00022737"/>
    </source>
</evidence>
<dbReference type="GO" id="GO:0000981">
    <property type="term" value="F:DNA-binding transcription factor activity, RNA polymerase II-specific"/>
    <property type="evidence" value="ECO:0007669"/>
    <property type="project" value="TreeGrafter"/>
</dbReference>
<dbReference type="FunFam" id="3.30.160.60:FF:002343">
    <property type="entry name" value="Zinc finger protein 33A"/>
    <property type="match status" value="1"/>
</dbReference>
<feature type="domain" description="C2H2-type" evidence="11">
    <location>
        <begin position="160"/>
        <end position="187"/>
    </location>
</feature>
<dbReference type="PROSITE" id="PS00028">
    <property type="entry name" value="ZINC_FINGER_C2H2_1"/>
    <property type="match status" value="3"/>
</dbReference>
<dbReference type="GO" id="GO:0000978">
    <property type="term" value="F:RNA polymerase II cis-regulatory region sequence-specific DNA binding"/>
    <property type="evidence" value="ECO:0007669"/>
    <property type="project" value="TreeGrafter"/>
</dbReference>
<feature type="domain" description="C2H2-type" evidence="11">
    <location>
        <begin position="188"/>
        <end position="215"/>
    </location>
</feature>
<accession>A0A2G9RKL5</accession>
<dbReference type="InterPro" id="IPR036236">
    <property type="entry name" value="Znf_C2H2_sf"/>
</dbReference>
<dbReference type="OrthoDB" id="9439903at2759"/>
<dbReference type="AlphaFoldDB" id="A0A2G9RKL5"/>
<dbReference type="FunFam" id="3.30.160.60:FF:000060">
    <property type="entry name" value="zinc finger protein 436"/>
    <property type="match status" value="1"/>
</dbReference>
<protein>
    <recommendedName>
        <fullName evidence="11">C2H2-type domain-containing protein</fullName>
    </recommendedName>
</protein>
<dbReference type="InterPro" id="IPR013087">
    <property type="entry name" value="Znf_C2H2_type"/>
</dbReference>
<evidence type="ECO:0000256" key="2">
    <source>
        <dbReference type="ARBA" id="ARBA00022723"/>
    </source>
</evidence>
<keyword evidence="8" id="KW-0804">Transcription</keyword>
<dbReference type="GO" id="GO:0005634">
    <property type="term" value="C:nucleus"/>
    <property type="evidence" value="ECO:0007669"/>
    <property type="project" value="UniProtKB-SubCell"/>
</dbReference>
<keyword evidence="7" id="KW-0238">DNA-binding</keyword>
<sequence length="341" mass="38316">MKFKAQVIGEEVCMEVDQQYEENQAPPKICTDGSSSRIIPEKRPRSLTTQNNHSIHHHDQDEEMEGFQVVLIKEEKEENLAFSMMMREEELPAEIGTDGTYIKKTAERYRSSSRNHAGQNSDVCPGSPENLLYNSDINLGLYIADISPDSGKSSGGSRVYRCSECNKSFCQNAALVRHQRNHTGEKPFPCVDCGKSFTRKSILVEHRRIHTGEKPFSCLECGKCFTQRSGLLIHRKTHRGPMKFPCSGCGNFFALTINTDTGQIETFCAGCRKSTTPPPILPILPISPISPKEKTSLREFKKSCSHSNEVGGSPQNMGYLRTEVGNHCRRLKLDLDNKMRI</sequence>
<dbReference type="PANTHER" id="PTHR23226:SF433">
    <property type="entry name" value="ZINC FINGER PROTEIN OZF-LIKE"/>
    <property type="match status" value="1"/>
</dbReference>
<keyword evidence="5" id="KW-0862">Zinc</keyword>
<keyword evidence="9" id="KW-0539">Nucleus</keyword>
<keyword evidence="3" id="KW-0677">Repeat</keyword>
<dbReference type="SMART" id="SM00355">
    <property type="entry name" value="ZnF_C2H2"/>
    <property type="match status" value="3"/>
</dbReference>
<keyword evidence="2" id="KW-0479">Metal-binding</keyword>
<dbReference type="PANTHER" id="PTHR23226">
    <property type="entry name" value="ZINC FINGER AND SCAN DOMAIN-CONTAINING"/>
    <property type="match status" value="1"/>
</dbReference>
<evidence type="ECO:0000256" key="7">
    <source>
        <dbReference type="ARBA" id="ARBA00023125"/>
    </source>
</evidence>
<evidence type="ECO:0000256" key="1">
    <source>
        <dbReference type="ARBA" id="ARBA00004123"/>
    </source>
</evidence>
<dbReference type="EMBL" id="KV943503">
    <property type="protein sequence ID" value="PIO27743.1"/>
    <property type="molecule type" value="Genomic_DNA"/>
</dbReference>
<dbReference type="Gene3D" id="3.30.160.60">
    <property type="entry name" value="Classic Zinc Finger"/>
    <property type="match status" value="3"/>
</dbReference>
<organism evidence="12">
    <name type="scientific">Aquarana catesbeiana</name>
    <name type="common">American bullfrog</name>
    <name type="synonym">Rana catesbeiana</name>
    <dbReference type="NCBI Taxonomy" id="8400"/>
    <lineage>
        <taxon>Eukaryota</taxon>
        <taxon>Metazoa</taxon>
        <taxon>Chordata</taxon>
        <taxon>Craniata</taxon>
        <taxon>Vertebrata</taxon>
        <taxon>Euteleostomi</taxon>
        <taxon>Amphibia</taxon>
        <taxon>Batrachia</taxon>
        <taxon>Anura</taxon>
        <taxon>Neobatrachia</taxon>
        <taxon>Ranoidea</taxon>
        <taxon>Ranidae</taxon>
        <taxon>Aquarana</taxon>
    </lineage>
</organism>
<dbReference type="FunFam" id="3.30.160.60:FF:000557">
    <property type="entry name" value="zinc finger and SCAN domain-containing protein 29"/>
    <property type="match status" value="1"/>
</dbReference>
<evidence type="ECO:0000256" key="5">
    <source>
        <dbReference type="ARBA" id="ARBA00022833"/>
    </source>
</evidence>
<evidence type="ECO:0000259" key="11">
    <source>
        <dbReference type="PROSITE" id="PS50157"/>
    </source>
</evidence>